<name>A0ABP8AQG9_9MICO</name>
<organism evidence="1 2">
    <name type="scientific">Gryllotalpicola kribbensis</name>
    <dbReference type="NCBI Taxonomy" id="993084"/>
    <lineage>
        <taxon>Bacteria</taxon>
        <taxon>Bacillati</taxon>
        <taxon>Actinomycetota</taxon>
        <taxon>Actinomycetes</taxon>
        <taxon>Micrococcales</taxon>
        <taxon>Microbacteriaceae</taxon>
        <taxon>Gryllotalpicola</taxon>
    </lineage>
</organism>
<proteinExistence type="predicted"/>
<evidence type="ECO:0008006" key="3">
    <source>
        <dbReference type="Google" id="ProtNLM"/>
    </source>
</evidence>
<evidence type="ECO:0000313" key="2">
    <source>
        <dbReference type="Proteomes" id="UP001500213"/>
    </source>
</evidence>
<accession>A0ABP8AQG9</accession>
<dbReference type="InterPro" id="IPR028082">
    <property type="entry name" value="Peripla_BP_I"/>
</dbReference>
<protein>
    <recommendedName>
        <fullName evidence="3">LacI family transcriptional regulator</fullName>
    </recommendedName>
</protein>
<dbReference type="EMBL" id="BAABBX010000009">
    <property type="protein sequence ID" value="GAA4187611.1"/>
    <property type="molecule type" value="Genomic_DNA"/>
</dbReference>
<sequence length="76" mass="8053">MPAARRGLDPASSYSAGAELHVVRSRGYSVPRDMSVIGLERVVSLLDDGESPVDSRLISARLAIRESTTAAVRAEG</sequence>
<dbReference type="SUPFAM" id="SSF53822">
    <property type="entry name" value="Periplasmic binding protein-like I"/>
    <property type="match status" value="1"/>
</dbReference>
<reference evidence="2" key="1">
    <citation type="journal article" date="2019" name="Int. J. Syst. Evol. Microbiol.">
        <title>The Global Catalogue of Microorganisms (GCM) 10K type strain sequencing project: providing services to taxonomists for standard genome sequencing and annotation.</title>
        <authorList>
            <consortium name="The Broad Institute Genomics Platform"/>
            <consortium name="The Broad Institute Genome Sequencing Center for Infectious Disease"/>
            <person name="Wu L."/>
            <person name="Ma J."/>
        </authorList>
    </citation>
    <scope>NUCLEOTIDE SEQUENCE [LARGE SCALE GENOMIC DNA]</scope>
    <source>
        <strain evidence="2">JCM 17593</strain>
    </source>
</reference>
<gene>
    <name evidence="1" type="ORF">GCM10022288_12830</name>
</gene>
<dbReference type="Proteomes" id="UP001500213">
    <property type="component" value="Unassembled WGS sequence"/>
</dbReference>
<keyword evidence="2" id="KW-1185">Reference proteome</keyword>
<comment type="caution">
    <text evidence="1">The sequence shown here is derived from an EMBL/GenBank/DDBJ whole genome shotgun (WGS) entry which is preliminary data.</text>
</comment>
<evidence type="ECO:0000313" key="1">
    <source>
        <dbReference type="EMBL" id="GAA4187611.1"/>
    </source>
</evidence>